<proteinExistence type="predicted"/>
<dbReference type="Proteomes" id="UP000268007">
    <property type="component" value="Unassembled WGS sequence"/>
</dbReference>
<gene>
    <name evidence="1" type="ORF">BDD43_5299</name>
</gene>
<evidence type="ECO:0000313" key="1">
    <source>
        <dbReference type="EMBL" id="RKR85043.1"/>
    </source>
</evidence>
<evidence type="ECO:0000313" key="2">
    <source>
        <dbReference type="Proteomes" id="UP000268007"/>
    </source>
</evidence>
<reference evidence="1 2" key="1">
    <citation type="submission" date="2018-10" db="EMBL/GenBank/DDBJ databases">
        <title>Genomic Encyclopedia of Archaeal and Bacterial Type Strains, Phase II (KMG-II): from individual species to whole genera.</title>
        <authorList>
            <person name="Goeker M."/>
        </authorList>
    </citation>
    <scope>NUCLEOTIDE SEQUENCE [LARGE SCALE GENOMIC DNA]</scope>
    <source>
        <strain evidence="1 2">DSM 18602</strain>
    </source>
</reference>
<accession>A0A495J8F2</accession>
<protein>
    <recommendedName>
        <fullName evidence="3">Quinol monooxygenase YgiN</fullName>
    </recommendedName>
</protein>
<comment type="caution">
    <text evidence="1">The sequence shown here is derived from an EMBL/GenBank/DDBJ whole genome shotgun (WGS) entry which is preliminary data.</text>
</comment>
<sequence>MFLNDKLMTNQQPANLVIVAYKPKPGKSQELKTLVTNHVPNLDKLGLVTQRQPIIVETADGTIIEVFEWLSADAIQQAHSNPGVHEIWTAFAEVCDYVPLNTLAEAADVFATFTPLN</sequence>
<keyword evidence="2" id="KW-1185">Reference proteome</keyword>
<name>A0A495J8F2_9SPHI</name>
<evidence type="ECO:0008006" key="3">
    <source>
        <dbReference type="Google" id="ProtNLM"/>
    </source>
</evidence>
<dbReference type="AlphaFoldDB" id="A0A495J8F2"/>
<dbReference type="EMBL" id="RBKU01000001">
    <property type="protein sequence ID" value="RKR85043.1"/>
    <property type="molecule type" value="Genomic_DNA"/>
</dbReference>
<organism evidence="1 2">
    <name type="scientific">Mucilaginibacter gracilis</name>
    <dbReference type="NCBI Taxonomy" id="423350"/>
    <lineage>
        <taxon>Bacteria</taxon>
        <taxon>Pseudomonadati</taxon>
        <taxon>Bacteroidota</taxon>
        <taxon>Sphingobacteriia</taxon>
        <taxon>Sphingobacteriales</taxon>
        <taxon>Sphingobacteriaceae</taxon>
        <taxon>Mucilaginibacter</taxon>
    </lineage>
</organism>